<dbReference type="SMART" id="SM00382">
    <property type="entry name" value="AAA"/>
    <property type="match status" value="1"/>
</dbReference>
<dbReference type="GO" id="GO:0140359">
    <property type="term" value="F:ABC-type transporter activity"/>
    <property type="evidence" value="ECO:0007669"/>
    <property type="project" value="InterPro"/>
</dbReference>
<keyword evidence="2" id="KW-0813">Transport</keyword>
<dbReference type="SUPFAM" id="SSF52540">
    <property type="entry name" value="P-loop containing nucleoside triphosphate hydrolases"/>
    <property type="match status" value="1"/>
</dbReference>
<dbReference type="InterPro" id="IPR017871">
    <property type="entry name" value="ABC_transporter-like_CS"/>
</dbReference>
<dbReference type="CDD" id="cd03220">
    <property type="entry name" value="ABC_KpsT_Wzt"/>
    <property type="match status" value="1"/>
</dbReference>
<sequence length="423" mass="46263">MTKIVIEVADIGKQFKRPVALQANTLRDAIAYKWHNWLKKLTNRPATHTQEDSFWALREINFQVREGEVVGLIGRNGAGKSTLLKILSRISMPTEGQIRMHGRVGSLLEVGTGFHPELTGKENVYLNGAILGLTRNEINKKFDAILDFSGVEEFIDTPVKHYSSGMQARLGFAVAAHLEPEILIVDEVLAVGDAAFQKKCLGKMRDAAGEGRTVLYVSHNLASLNTFCTRGIVLDHGKVSFDGDIDKAVTHYLKGIFPLEKGTDGFSQRSIDGFKIITVKIRDSNNHDTPVMRHGEESALHFHFENKLSSAPHGLVIGILVTNEIGIDVINVNSIMTGATLAPLPSAGEIVFQLGRIGLLPGNYYITFTVNSSDGVVCQIYSGLSITVADGDFYGSGKGCLTTRAIYMPECSWSIRNEEICAS</sequence>
<keyword evidence="3" id="KW-1003">Cell membrane</keyword>
<dbReference type="GO" id="GO:0016887">
    <property type="term" value="F:ATP hydrolysis activity"/>
    <property type="evidence" value="ECO:0007669"/>
    <property type="project" value="InterPro"/>
</dbReference>
<dbReference type="AlphaFoldDB" id="A0A2R5F9H8"/>
<dbReference type="InterPro" id="IPR015860">
    <property type="entry name" value="ABC_transpr_TagH-like"/>
</dbReference>
<keyword evidence="3" id="KW-0472">Membrane</keyword>
<comment type="caution">
    <text evidence="7">The sequence shown here is derived from an EMBL/GenBank/DDBJ whole genome shotgun (WGS) entry which is preliminary data.</text>
</comment>
<evidence type="ECO:0000313" key="8">
    <source>
        <dbReference type="Proteomes" id="UP000245081"/>
    </source>
</evidence>
<gene>
    <name evidence="7" type="primary">wzt</name>
    <name evidence="7" type="ORF">NMK_0840</name>
</gene>
<dbReference type="GO" id="GO:0005524">
    <property type="term" value="F:ATP binding"/>
    <property type="evidence" value="ECO:0007669"/>
    <property type="project" value="UniProtKB-KW"/>
</dbReference>
<organism evidence="7 8">
    <name type="scientific">Novimethylophilus kurashikiensis</name>
    <dbReference type="NCBI Taxonomy" id="1825523"/>
    <lineage>
        <taxon>Bacteria</taxon>
        <taxon>Pseudomonadati</taxon>
        <taxon>Pseudomonadota</taxon>
        <taxon>Betaproteobacteria</taxon>
        <taxon>Nitrosomonadales</taxon>
        <taxon>Methylophilaceae</taxon>
        <taxon>Novimethylophilus</taxon>
    </lineage>
</organism>
<dbReference type="InterPro" id="IPR003593">
    <property type="entry name" value="AAA+_ATPase"/>
</dbReference>
<dbReference type="CDD" id="cd10147">
    <property type="entry name" value="Wzt_C-like"/>
    <property type="match status" value="1"/>
</dbReference>
<comment type="similarity">
    <text evidence="1">Belongs to the ABC transporter superfamily.</text>
</comment>
<keyword evidence="8" id="KW-1185">Reference proteome</keyword>
<dbReference type="PANTHER" id="PTHR46743:SF2">
    <property type="entry name" value="TEICHOIC ACIDS EXPORT ATP-BINDING PROTEIN TAGH"/>
    <property type="match status" value="1"/>
</dbReference>
<dbReference type="RefSeq" id="WP_181376163.1">
    <property type="nucleotide sequence ID" value="NZ_BDOQ01000003.1"/>
</dbReference>
<evidence type="ECO:0000256" key="2">
    <source>
        <dbReference type="ARBA" id="ARBA00022448"/>
    </source>
</evidence>
<keyword evidence="5 7" id="KW-0067">ATP-binding</keyword>
<feature type="domain" description="ABC transporter" evidence="6">
    <location>
        <begin position="41"/>
        <end position="261"/>
    </location>
</feature>
<evidence type="ECO:0000259" key="6">
    <source>
        <dbReference type="PROSITE" id="PS50893"/>
    </source>
</evidence>
<evidence type="ECO:0000256" key="1">
    <source>
        <dbReference type="ARBA" id="ARBA00005417"/>
    </source>
</evidence>
<evidence type="ECO:0000256" key="3">
    <source>
        <dbReference type="ARBA" id="ARBA00022475"/>
    </source>
</evidence>
<evidence type="ECO:0000256" key="5">
    <source>
        <dbReference type="ARBA" id="ARBA00022840"/>
    </source>
</evidence>
<keyword evidence="4" id="KW-0547">Nucleotide-binding</keyword>
<dbReference type="InterPro" id="IPR003439">
    <property type="entry name" value="ABC_transporter-like_ATP-bd"/>
</dbReference>
<protein>
    <submittedName>
        <fullName evidence="7">Lipopolysaccharide transport system ATP-binding protein</fullName>
    </submittedName>
</protein>
<dbReference type="EMBL" id="BDOQ01000003">
    <property type="protein sequence ID" value="GBG13294.1"/>
    <property type="molecule type" value="Genomic_DNA"/>
</dbReference>
<dbReference type="Pfam" id="PF00005">
    <property type="entry name" value="ABC_tran"/>
    <property type="match status" value="1"/>
</dbReference>
<dbReference type="PROSITE" id="PS00211">
    <property type="entry name" value="ABC_TRANSPORTER_1"/>
    <property type="match status" value="1"/>
</dbReference>
<dbReference type="InterPro" id="IPR027417">
    <property type="entry name" value="P-loop_NTPase"/>
</dbReference>
<dbReference type="Gene3D" id="2.70.50.60">
    <property type="entry name" value="abc- transporter (atp binding component) like domain"/>
    <property type="match status" value="1"/>
</dbReference>
<dbReference type="InterPro" id="IPR029439">
    <property type="entry name" value="Wzt_C"/>
</dbReference>
<accession>A0A2R5F9H8</accession>
<dbReference type="Proteomes" id="UP000245081">
    <property type="component" value="Unassembled WGS sequence"/>
</dbReference>
<reference evidence="7 8" key="1">
    <citation type="journal article" date="2018" name="Environ. Microbiol.">
        <title>Isolation and genomic characterization of Novimethylophilus kurashikiensis gen. nov. sp. nov., a new lanthanide-dependent methylotrophic species of Methylophilaceae.</title>
        <authorList>
            <person name="Lv H."/>
            <person name="Sahin N."/>
            <person name="Tani A."/>
        </authorList>
    </citation>
    <scope>NUCLEOTIDE SEQUENCE [LARGE SCALE GENOMIC DNA]</scope>
    <source>
        <strain evidence="7 8">La2-4</strain>
    </source>
</reference>
<proteinExistence type="inferred from homology"/>
<dbReference type="PROSITE" id="PS50893">
    <property type="entry name" value="ABC_TRANSPORTER_2"/>
    <property type="match status" value="1"/>
</dbReference>
<dbReference type="GO" id="GO:0016020">
    <property type="term" value="C:membrane"/>
    <property type="evidence" value="ECO:0007669"/>
    <property type="project" value="InterPro"/>
</dbReference>
<dbReference type="InterPro" id="IPR050683">
    <property type="entry name" value="Bact_Polysacc_Export_ATP-bd"/>
</dbReference>
<dbReference type="Pfam" id="PF14524">
    <property type="entry name" value="Wzt_C"/>
    <property type="match status" value="1"/>
</dbReference>
<evidence type="ECO:0000313" key="7">
    <source>
        <dbReference type="EMBL" id="GBG13294.1"/>
    </source>
</evidence>
<name>A0A2R5F9H8_9PROT</name>
<dbReference type="PANTHER" id="PTHR46743">
    <property type="entry name" value="TEICHOIC ACIDS EXPORT ATP-BINDING PROTEIN TAGH"/>
    <property type="match status" value="1"/>
</dbReference>
<dbReference type="Gene3D" id="3.40.50.300">
    <property type="entry name" value="P-loop containing nucleotide triphosphate hydrolases"/>
    <property type="match status" value="1"/>
</dbReference>
<evidence type="ECO:0000256" key="4">
    <source>
        <dbReference type="ARBA" id="ARBA00022741"/>
    </source>
</evidence>